<accession>A0ABN2XAK5</accession>
<keyword evidence="6" id="KW-0234">DNA repair</keyword>
<proteinExistence type="inferred from homology"/>
<comment type="caution">
    <text evidence="7">The sequence shown here is derived from an EMBL/GenBank/DDBJ whole genome shotgun (WGS) entry which is preliminary data.</text>
</comment>
<gene>
    <name evidence="6" type="primary">nfi</name>
    <name evidence="7" type="ORF">GCM10009802_01020</name>
</gene>
<dbReference type="EMBL" id="BAAAPF010000001">
    <property type="protein sequence ID" value="GAA2106573.1"/>
    <property type="molecule type" value="Genomic_DNA"/>
</dbReference>
<dbReference type="GO" id="GO:0004519">
    <property type="term" value="F:endonuclease activity"/>
    <property type="evidence" value="ECO:0007669"/>
    <property type="project" value="UniProtKB-KW"/>
</dbReference>
<dbReference type="Pfam" id="PF04493">
    <property type="entry name" value="Endonuclease_5"/>
    <property type="match status" value="1"/>
</dbReference>
<dbReference type="InterPro" id="IPR007581">
    <property type="entry name" value="Endonuclease-V"/>
</dbReference>
<dbReference type="HAMAP" id="MF_00801">
    <property type="entry name" value="Endonuclease_5"/>
    <property type="match status" value="1"/>
</dbReference>
<feature type="binding site" evidence="6">
    <location>
        <position position="45"/>
    </location>
    <ligand>
        <name>Mg(2+)</name>
        <dbReference type="ChEBI" id="CHEBI:18420"/>
    </ligand>
</feature>
<dbReference type="EC" id="3.1.21.7" evidence="6"/>
<feature type="binding site" evidence="6">
    <location>
        <position position="113"/>
    </location>
    <ligand>
        <name>Mg(2+)</name>
        <dbReference type="ChEBI" id="CHEBI:18420"/>
    </ligand>
</feature>
<evidence type="ECO:0000256" key="3">
    <source>
        <dbReference type="ARBA" id="ARBA00022722"/>
    </source>
</evidence>
<dbReference type="PANTHER" id="PTHR28511:SF1">
    <property type="entry name" value="ENDONUCLEASE V"/>
    <property type="match status" value="1"/>
</dbReference>
<dbReference type="Proteomes" id="UP001500443">
    <property type="component" value="Unassembled WGS sequence"/>
</dbReference>
<sequence>MELAGELRRPRTVEEAVAEQRRLWGLVRVEGAYGGSGWRTAAGVDVAYDDEAGVCAAAVAVLEVESLDVVASATAVSRIAFPYVSGLLAFREVPAVAAALRRLDGPPDVFVCDGYGIAHPRRVGLASHLGVLTGVPSFGVAKNPLYFRCEAPGAERGASTPLLDGTEPVGRALRTQPGVKPVYVSAGHLVGADDACAVTLRLARRYRLPETTRVADRLCRGALRGAGPS</sequence>
<evidence type="ECO:0000256" key="1">
    <source>
        <dbReference type="ARBA" id="ARBA00004496"/>
    </source>
</evidence>
<keyword evidence="5 6" id="KW-0378">Hydrolase</keyword>
<keyword evidence="6" id="KW-0479">Metal-binding</keyword>
<dbReference type="PANTHER" id="PTHR28511">
    <property type="entry name" value="ENDONUCLEASE V"/>
    <property type="match status" value="1"/>
</dbReference>
<feature type="site" description="Interaction with target DNA" evidence="6">
    <location>
        <position position="83"/>
    </location>
</feature>
<evidence type="ECO:0000256" key="5">
    <source>
        <dbReference type="ARBA" id="ARBA00022801"/>
    </source>
</evidence>
<reference evidence="7 8" key="1">
    <citation type="journal article" date="2019" name="Int. J. Syst. Evol. Microbiol.">
        <title>The Global Catalogue of Microorganisms (GCM) 10K type strain sequencing project: providing services to taxonomists for standard genome sequencing and annotation.</title>
        <authorList>
            <consortium name="The Broad Institute Genomics Platform"/>
            <consortium name="The Broad Institute Genome Sequencing Center for Infectious Disease"/>
            <person name="Wu L."/>
            <person name="Ma J."/>
        </authorList>
    </citation>
    <scope>NUCLEOTIDE SEQUENCE [LARGE SCALE GENOMIC DNA]</scope>
    <source>
        <strain evidence="7 8">JCM 15481</strain>
    </source>
</reference>
<comment type="catalytic activity">
    <reaction evidence="6">
        <text>Endonucleolytic cleavage at apurinic or apyrimidinic sites to products with a 5'-phosphate.</text>
        <dbReference type="EC" id="3.1.21.7"/>
    </reaction>
</comment>
<keyword evidence="6" id="KW-0227">DNA damage</keyword>
<keyword evidence="3 6" id="KW-0540">Nuclease</keyword>
<keyword evidence="8" id="KW-1185">Reference proteome</keyword>
<evidence type="ECO:0000256" key="4">
    <source>
        <dbReference type="ARBA" id="ARBA00022759"/>
    </source>
</evidence>
<dbReference type="RefSeq" id="WP_344286635.1">
    <property type="nucleotide sequence ID" value="NZ_BAAAPF010000001.1"/>
</dbReference>
<name>A0ABN2XAK5_9ACTN</name>
<evidence type="ECO:0000256" key="2">
    <source>
        <dbReference type="ARBA" id="ARBA00022490"/>
    </source>
</evidence>
<keyword evidence="6" id="KW-0460">Magnesium</keyword>
<comment type="function">
    <text evidence="6">DNA repair enzyme involved in the repair of deaminated bases. Selectively cleaves double-stranded DNA at the second phosphodiester bond 3' to a deoxyinosine leaving behind the intact lesion on the nicked DNA.</text>
</comment>
<keyword evidence="4 6" id="KW-0255">Endonuclease</keyword>
<keyword evidence="2 6" id="KW-0963">Cytoplasm</keyword>
<evidence type="ECO:0000256" key="6">
    <source>
        <dbReference type="HAMAP-Rule" id="MF_00801"/>
    </source>
</evidence>
<dbReference type="CDD" id="cd06559">
    <property type="entry name" value="Endonuclease_V"/>
    <property type="match status" value="1"/>
</dbReference>
<comment type="subcellular location">
    <subcellularLocation>
        <location evidence="1 6">Cytoplasm</location>
    </subcellularLocation>
</comment>
<evidence type="ECO:0000313" key="8">
    <source>
        <dbReference type="Proteomes" id="UP001500443"/>
    </source>
</evidence>
<comment type="cofactor">
    <cofactor evidence="6">
        <name>Mg(2+)</name>
        <dbReference type="ChEBI" id="CHEBI:18420"/>
    </cofactor>
</comment>
<organism evidence="7 8">
    <name type="scientific">Streptomyces synnematoformans</name>
    <dbReference type="NCBI Taxonomy" id="415721"/>
    <lineage>
        <taxon>Bacteria</taxon>
        <taxon>Bacillati</taxon>
        <taxon>Actinomycetota</taxon>
        <taxon>Actinomycetes</taxon>
        <taxon>Kitasatosporales</taxon>
        <taxon>Streptomycetaceae</taxon>
        <taxon>Streptomyces</taxon>
    </lineage>
</organism>
<protein>
    <recommendedName>
        <fullName evidence="6">Endonuclease V</fullName>
        <ecNumber evidence="6">3.1.21.7</ecNumber>
    </recommendedName>
    <alternativeName>
        <fullName evidence="6">Deoxyinosine 3'endonuclease</fullName>
    </alternativeName>
    <alternativeName>
        <fullName evidence="6">Deoxyribonuclease V</fullName>
        <shortName evidence="6">DNase V</shortName>
    </alternativeName>
</protein>
<evidence type="ECO:0000313" key="7">
    <source>
        <dbReference type="EMBL" id="GAA2106573.1"/>
    </source>
</evidence>
<dbReference type="Gene3D" id="3.30.2170.10">
    <property type="entry name" value="archaeoglobus fulgidus dsm 4304 superfamily"/>
    <property type="match status" value="1"/>
</dbReference>
<comment type="similarity">
    <text evidence="6">Belongs to the endonuclease V family.</text>
</comment>